<accession>A0A914Z8N3</accession>
<feature type="region of interest" description="Disordered" evidence="1">
    <location>
        <begin position="99"/>
        <end position="118"/>
    </location>
</feature>
<reference evidence="3" key="1">
    <citation type="submission" date="2022-11" db="UniProtKB">
        <authorList>
            <consortium name="WormBaseParasite"/>
        </authorList>
    </citation>
    <scope>IDENTIFICATION</scope>
</reference>
<dbReference type="Proteomes" id="UP000887577">
    <property type="component" value="Unplaced"/>
</dbReference>
<organism evidence="2 3">
    <name type="scientific">Panagrolaimus superbus</name>
    <dbReference type="NCBI Taxonomy" id="310955"/>
    <lineage>
        <taxon>Eukaryota</taxon>
        <taxon>Metazoa</taxon>
        <taxon>Ecdysozoa</taxon>
        <taxon>Nematoda</taxon>
        <taxon>Chromadorea</taxon>
        <taxon>Rhabditida</taxon>
        <taxon>Tylenchina</taxon>
        <taxon>Panagrolaimomorpha</taxon>
        <taxon>Panagrolaimoidea</taxon>
        <taxon>Panagrolaimidae</taxon>
        <taxon>Panagrolaimus</taxon>
    </lineage>
</organism>
<dbReference type="WBParaSite" id="PSU_v2.g8268.t1">
    <property type="protein sequence ID" value="PSU_v2.g8268.t1"/>
    <property type="gene ID" value="PSU_v2.g8268"/>
</dbReference>
<evidence type="ECO:0000313" key="3">
    <source>
        <dbReference type="WBParaSite" id="PSU_v2.g8268.t1"/>
    </source>
</evidence>
<feature type="compositionally biased region" description="Low complexity" evidence="1">
    <location>
        <begin position="131"/>
        <end position="170"/>
    </location>
</feature>
<protein>
    <submittedName>
        <fullName evidence="3">VWFA domain-containing protein</fullName>
    </submittedName>
</protein>
<proteinExistence type="predicted"/>
<name>A0A914Z8N3_9BILA</name>
<dbReference type="AlphaFoldDB" id="A0A914Z8N3"/>
<evidence type="ECO:0000313" key="2">
    <source>
        <dbReference type="Proteomes" id="UP000887577"/>
    </source>
</evidence>
<keyword evidence="2" id="KW-1185">Reference proteome</keyword>
<evidence type="ECO:0000256" key="1">
    <source>
        <dbReference type="SAM" id="MobiDB-lite"/>
    </source>
</evidence>
<feature type="compositionally biased region" description="Pro residues" evidence="1">
    <location>
        <begin position="100"/>
        <end position="109"/>
    </location>
</feature>
<sequence>MGYNDITAGLVSLQSHLTNLRPNHKLSVILITYNDDYFDIINAIPEAKKIPGNIIIVAVNTIAGNLYYLSGTVIQTDKYFNWNTAAQINAAICQGGVSPSPLPTTPSPSPTSTVTGPTRHGVSIYTLQTVTPQSTPQSSVPSSPPTGSSSSPTTSVVTQTSVSTSPTSTPAPGSYYPCQNWITVLADNSNKLSAAQFQVIKS</sequence>
<feature type="region of interest" description="Disordered" evidence="1">
    <location>
        <begin position="131"/>
        <end position="171"/>
    </location>
</feature>